<gene>
    <name evidence="9" type="ordered locus">Acid_0181</name>
</gene>
<evidence type="ECO:0000256" key="6">
    <source>
        <dbReference type="ARBA" id="ARBA00023244"/>
    </source>
</evidence>
<dbReference type="Gene3D" id="3.30.950.10">
    <property type="entry name" value="Methyltransferase, Cobalt-precorrin-4 Transmethylase, Domain 2"/>
    <property type="match status" value="1"/>
</dbReference>
<evidence type="ECO:0000256" key="5">
    <source>
        <dbReference type="ARBA" id="ARBA00022691"/>
    </source>
</evidence>
<organism evidence="9">
    <name type="scientific">Solibacter usitatus (strain Ellin6076)</name>
    <dbReference type="NCBI Taxonomy" id="234267"/>
    <lineage>
        <taxon>Bacteria</taxon>
        <taxon>Pseudomonadati</taxon>
        <taxon>Acidobacteriota</taxon>
        <taxon>Terriglobia</taxon>
        <taxon>Bryobacterales</taxon>
        <taxon>Solibacteraceae</taxon>
        <taxon>Candidatus Solibacter</taxon>
    </lineage>
</organism>
<dbReference type="Pfam" id="PF00590">
    <property type="entry name" value="TP_methylase"/>
    <property type="match status" value="1"/>
</dbReference>
<dbReference type="InterPro" id="IPR014776">
    <property type="entry name" value="4pyrrole_Mease_sub2"/>
</dbReference>
<dbReference type="AlphaFoldDB" id="Q02CM1"/>
<name>Q02CM1_SOLUE</name>
<evidence type="ECO:0000256" key="3">
    <source>
        <dbReference type="ARBA" id="ARBA00022603"/>
    </source>
</evidence>
<dbReference type="FunFam" id="3.40.1010.10:FF:000001">
    <property type="entry name" value="Siroheme synthase"/>
    <property type="match status" value="1"/>
</dbReference>
<dbReference type="NCBIfam" id="TIGR01469">
    <property type="entry name" value="cobA_cysG_Cterm"/>
    <property type="match status" value="1"/>
</dbReference>
<dbReference type="PANTHER" id="PTHR45790:SF3">
    <property type="entry name" value="S-ADENOSYL-L-METHIONINE-DEPENDENT UROPORPHYRINOGEN III METHYLTRANSFERASE, CHLOROPLASTIC"/>
    <property type="match status" value="1"/>
</dbReference>
<comment type="pathway">
    <text evidence="7">Porphyrin-containing compound metabolism; siroheme biosynthesis; precorrin-2 from uroporphyrinogen III: step 1/1.</text>
</comment>
<dbReference type="InterPro" id="IPR050161">
    <property type="entry name" value="Siro_Cobalamin_biosynth"/>
</dbReference>
<dbReference type="InterPro" id="IPR006366">
    <property type="entry name" value="CobA/CysG_C"/>
</dbReference>
<dbReference type="STRING" id="234267.Acid_0181"/>
<dbReference type="HOGENOM" id="CLU_011276_7_0_0"/>
<dbReference type="SUPFAM" id="SSF53790">
    <property type="entry name" value="Tetrapyrrole methylase"/>
    <property type="match status" value="1"/>
</dbReference>
<protein>
    <recommendedName>
        <fullName evidence="2">uroporphyrinogen-III C-methyltransferase</fullName>
        <ecNumber evidence="2">2.1.1.107</ecNumber>
    </recommendedName>
</protein>
<evidence type="ECO:0000256" key="2">
    <source>
        <dbReference type="ARBA" id="ARBA00012162"/>
    </source>
</evidence>
<keyword evidence="6" id="KW-0627">Porphyrin biosynthesis</keyword>
<dbReference type="GO" id="GO:0019354">
    <property type="term" value="P:siroheme biosynthetic process"/>
    <property type="evidence" value="ECO:0007669"/>
    <property type="project" value="InterPro"/>
</dbReference>
<evidence type="ECO:0000256" key="4">
    <source>
        <dbReference type="ARBA" id="ARBA00022679"/>
    </source>
</evidence>
<keyword evidence="4 9" id="KW-0808">Transferase</keyword>
<keyword evidence="5" id="KW-0949">S-adenosyl-L-methionine</keyword>
<dbReference type="NCBIfam" id="NF004790">
    <property type="entry name" value="PRK06136.1"/>
    <property type="match status" value="1"/>
</dbReference>
<dbReference type="GO" id="GO:0004851">
    <property type="term" value="F:uroporphyrin-III C-methyltransferase activity"/>
    <property type="evidence" value="ECO:0007669"/>
    <property type="project" value="UniProtKB-EC"/>
</dbReference>
<evidence type="ECO:0000313" key="9">
    <source>
        <dbReference type="EMBL" id="ABJ81195.1"/>
    </source>
</evidence>
<reference evidence="9" key="1">
    <citation type="submission" date="2006-10" db="EMBL/GenBank/DDBJ databases">
        <title>Complete sequence of Solibacter usitatus Ellin6076.</title>
        <authorList>
            <consortium name="US DOE Joint Genome Institute"/>
            <person name="Copeland A."/>
            <person name="Lucas S."/>
            <person name="Lapidus A."/>
            <person name="Barry K."/>
            <person name="Detter J.C."/>
            <person name="Glavina del Rio T."/>
            <person name="Hammon N."/>
            <person name="Israni S."/>
            <person name="Dalin E."/>
            <person name="Tice H."/>
            <person name="Pitluck S."/>
            <person name="Thompson L.S."/>
            <person name="Brettin T."/>
            <person name="Bruce D."/>
            <person name="Han C."/>
            <person name="Tapia R."/>
            <person name="Gilna P."/>
            <person name="Schmutz J."/>
            <person name="Larimer F."/>
            <person name="Land M."/>
            <person name="Hauser L."/>
            <person name="Kyrpides N."/>
            <person name="Mikhailova N."/>
            <person name="Janssen P.H."/>
            <person name="Kuske C.R."/>
            <person name="Richardson P."/>
        </authorList>
    </citation>
    <scope>NUCLEOTIDE SEQUENCE</scope>
    <source>
        <strain evidence="9">Ellin6076</strain>
    </source>
</reference>
<dbReference type="InterPro" id="IPR035996">
    <property type="entry name" value="4pyrrol_Methylase_sf"/>
</dbReference>
<dbReference type="InterPro" id="IPR000878">
    <property type="entry name" value="4pyrrol_Mease"/>
</dbReference>
<evidence type="ECO:0000256" key="1">
    <source>
        <dbReference type="ARBA" id="ARBA00005879"/>
    </source>
</evidence>
<sequence>MASMAKVYLVGAGPGDPDLLTRKALRLLEQADVILHDRLVSDGILALASPRARLIDVGKQQGQQEEIQSEIYTWILRLGRSARTIVRLKSGDPMVFGRGGEELEFLARHGIDAEVVPGLSSALAAPALAGIPVTYRGVAASFSVIAGHRQSLTTLDWSVYQGVDTLIILMGVEYRDIIAHTLIEQGRPASQPVAFLENASTSRERVVESTLELVARRQVEVKAPAVMVIGEVVRHRTAVRRAMLQEAVA</sequence>
<evidence type="ECO:0000259" key="8">
    <source>
        <dbReference type="Pfam" id="PF00590"/>
    </source>
</evidence>
<dbReference type="GO" id="GO:0032259">
    <property type="term" value="P:methylation"/>
    <property type="evidence" value="ECO:0007669"/>
    <property type="project" value="UniProtKB-KW"/>
</dbReference>
<dbReference type="eggNOG" id="COG0007">
    <property type="taxonomic scope" value="Bacteria"/>
</dbReference>
<dbReference type="InParanoid" id="Q02CM1"/>
<evidence type="ECO:0000256" key="7">
    <source>
        <dbReference type="ARBA" id="ARBA00025705"/>
    </source>
</evidence>
<dbReference type="Gene3D" id="3.40.1010.10">
    <property type="entry name" value="Cobalt-precorrin-4 Transmethylase, Domain 1"/>
    <property type="match status" value="1"/>
</dbReference>
<comment type="similarity">
    <text evidence="1">Belongs to the precorrin methyltransferase family.</text>
</comment>
<dbReference type="FunCoup" id="Q02CM1">
    <property type="interactions" value="249"/>
</dbReference>
<accession>Q02CM1</accession>
<dbReference type="KEGG" id="sus:Acid_0181"/>
<dbReference type="EC" id="2.1.1.107" evidence="2"/>
<proteinExistence type="inferred from homology"/>
<feature type="domain" description="Tetrapyrrole methylase" evidence="8">
    <location>
        <begin position="6"/>
        <end position="212"/>
    </location>
</feature>
<dbReference type="CDD" id="cd11642">
    <property type="entry name" value="SUMT"/>
    <property type="match status" value="1"/>
</dbReference>
<dbReference type="InterPro" id="IPR014777">
    <property type="entry name" value="4pyrrole_Mease_sub1"/>
</dbReference>
<dbReference type="EMBL" id="CP000473">
    <property type="protein sequence ID" value="ABJ81195.1"/>
    <property type="molecule type" value="Genomic_DNA"/>
</dbReference>
<keyword evidence="3 9" id="KW-0489">Methyltransferase</keyword>
<dbReference type="PANTHER" id="PTHR45790">
    <property type="entry name" value="SIROHEME SYNTHASE-RELATED"/>
    <property type="match status" value="1"/>
</dbReference>